<dbReference type="SUPFAM" id="SSF46626">
    <property type="entry name" value="Cytochrome c"/>
    <property type="match status" value="1"/>
</dbReference>
<proteinExistence type="predicted"/>
<sequence length="49" mass="5521">MPPFAWRYDDDEVAQLATFVRSAWGNHASAVSADDVKRVRAQMGLEAKR</sequence>
<organism evidence="1 2">
    <name type="scientific">Paraburkholderia tropica</name>
    <dbReference type="NCBI Taxonomy" id="92647"/>
    <lineage>
        <taxon>Bacteria</taxon>
        <taxon>Pseudomonadati</taxon>
        <taxon>Pseudomonadota</taxon>
        <taxon>Betaproteobacteria</taxon>
        <taxon>Burkholderiales</taxon>
        <taxon>Burkholderiaceae</taxon>
        <taxon>Paraburkholderia</taxon>
    </lineage>
</organism>
<comment type="caution">
    <text evidence="1">The sequence shown here is derived from an EMBL/GenBank/DDBJ whole genome shotgun (WGS) entry which is preliminary data.</text>
</comment>
<protein>
    <recommendedName>
        <fullName evidence="3">Cytochrome c</fullName>
    </recommendedName>
</protein>
<evidence type="ECO:0008006" key="3">
    <source>
        <dbReference type="Google" id="ProtNLM"/>
    </source>
</evidence>
<dbReference type="Gene3D" id="1.10.760.10">
    <property type="entry name" value="Cytochrome c-like domain"/>
    <property type="match status" value="1"/>
</dbReference>
<evidence type="ECO:0000313" key="1">
    <source>
        <dbReference type="EMBL" id="PXX18085.1"/>
    </source>
</evidence>
<gene>
    <name evidence="1" type="ORF">C7400_105147</name>
</gene>
<accession>A0ABX5MS49</accession>
<dbReference type="EMBL" id="QJJV01000005">
    <property type="protein sequence ID" value="PXX18085.1"/>
    <property type="molecule type" value="Genomic_DNA"/>
</dbReference>
<dbReference type="InterPro" id="IPR036909">
    <property type="entry name" value="Cyt_c-like_dom_sf"/>
</dbReference>
<dbReference type="Proteomes" id="UP000247515">
    <property type="component" value="Unassembled WGS sequence"/>
</dbReference>
<evidence type="ECO:0000313" key="2">
    <source>
        <dbReference type="Proteomes" id="UP000247515"/>
    </source>
</evidence>
<keyword evidence="2" id="KW-1185">Reference proteome</keyword>
<name>A0ABX5MS49_9BURK</name>
<reference evidence="1 2" key="1">
    <citation type="submission" date="2018-05" db="EMBL/GenBank/DDBJ databases">
        <title>Genomic Encyclopedia of Type Strains, Phase IV (KMG-V): Genome sequencing to study the core and pangenomes of soil and plant-associated prokaryotes.</title>
        <authorList>
            <person name="Whitman W."/>
        </authorList>
    </citation>
    <scope>NUCLEOTIDE SEQUENCE [LARGE SCALE GENOMIC DNA]</scope>
    <source>
        <strain evidence="1 2">SIr-6563</strain>
    </source>
</reference>